<gene>
    <name evidence="1" type="ORF">SEMRO_385_G131730.1</name>
</gene>
<sequence length="568" mass="65927">MAEVPVVEECIRAFQDLWRFKVEDDSSTEQDTPFWTEAQTMTYHFESQEDHEGDLLQSYLTYLHGEPEDEQVAATMDRWKYLCFAAFRHGFVFRGEPVSFACEVTETALECLVLYDDGAYMSLPDWFYYSFWIILGSYYQKLAKLSSDGIIHVTRNKQFASRAMDIHEFEKGVLFESLSDTKPGETFLFLSHRWLTPEHPDPRGNERTQIKTLLDRTQGMLDFLVNPTSQPLEQLWVNHSTNPLENMYVPFVSSLEFSFALHFFSHQQKQVKVWYDYYSIPQGADSHSQRVRHRCLEEIDDICRTVPVLGVMPGRDYFRRGWCFFECLQCELSIYPTVKLRFWQGTGKPNNMFSSENVEDTLYTKERIQIIHGQFCQKLEAGMNPLEAFHDLGIQCTNGTDLQFLANQLERLSKGQDSYYLPEKQSFYLVHPLLTAYRLVLHQAFPANLAIEDAGHHWANFIRMVGSWIATLYTAQTKTPAGLFRCGWRHPRSALGYMIEMQQEWEFAPNFAKDVARFQQKLEKVVEAAAKSDNKRPMAEQCPELVTEVAQSLDEPHWVAVVFAGLGC</sequence>
<reference evidence="1" key="1">
    <citation type="submission" date="2020-06" db="EMBL/GenBank/DDBJ databases">
        <authorList>
            <consortium name="Plant Systems Biology data submission"/>
        </authorList>
    </citation>
    <scope>NUCLEOTIDE SEQUENCE</scope>
    <source>
        <strain evidence="1">D6</strain>
    </source>
</reference>
<accession>A0A9N8DVL8</accession>
<dbReference type="EMBL" id="CAICTM010000384">
    <property type="protein sequence ID" value="CAB9509334.1"/>
    <property type="molecule type" value="Genomic_DNA"/>
</dbReference>
<keyword evidence="2" id="KW-1185">Reference proteome</keyword>
<dbReference type="AlphaFoldDB" id="A0A9N8DVL8"/>
<evidence type="ECO:0000313" key="2">
    <source>
        <dbReference type="Proteomes" id="UP001153069"/>
    </source>
</evidence>
<dbReference type="Proteomes" id="UP001153069">
    <property type="component" value="Unassembled WGS sequence"/>
</dbReference>
<organism evidence="1 2">
    <name type="scientific">Seminavis robusta</name>
    <dbReference type="NCBI Taxonomy" id="568900"/>
    <lineage>
        <taxon>Eukaryota</taxon>
        <taxon>Sar</taxon>
        <taxon>Stramenopiles</taxon>
        <taxon>Ochrophyta</taxon>
        <taxon>Bacillariophyta</taxon>
        <taxon>Bacillariophyceae</taxon>
        <taxon>Bacillariophycidae</taxon>
        <taxon>Naviculales</taxon>
        <taxon>Naviculaceae</taxon>
        <taxon>Seminavis</taxon>
    </lineage>
</organism>
<protein>
    <submittedName>
        <fullName evidence="1">Uncharacterized protein</fullName>
    </submittedName>
</protein>
<name>A0A9N8DVL8_9STRA</name>
<dbReference type="OrthoDB" id="423099at2759"/>
<proteinExistence type="predicted"/>
<evidence type="ECO:0000313" key="1">
    <source>
        <dbReference type="EMBL" id="CAB9509334.1"/>
    </source>
</evidence>
<comment type="caution">
    <text evidence="1">The sequence shown here is derived from an EMBL/GenBank/DDBJ whole genome shotgun (WGS) entry which is preliminary data.</text>
</comment>